<keyword evidence="3" id="KW-1185">Reference proteome</keyword>
<gene>
    <name evidence="2" type="ORF">BACCIP111883_02314</name>
</gene>
<comment type="caution">
    <text evidence="2">The sequence shown here is derived from an EMBL/GenBank/DDBJ whole genome shotgun (WGS) entry which is preliminary data.</text>
</comment>
<reference evidence="2 3" key="1">
    <citation type="submission" date="2021-10" db="EMBL/GenBank/DDBJ databases">
        <authorList>
            <person name="Criscuolo A."/>
        </authorList>
    </citation>
    <scope>NUCLEOTIDE SEQUENCE [LARGE SCALE GENOMIC DNA]</scope>
    <source>
        <strain evidence="3">CIP 111883</strain>
    </source>
</reference>
<evidence type="ECO:0000313" key="2">
    <source>
        <dbReference type="EMBL" id="CAG9621541.1"/>
    </source>
</evidence>
<protein>
    <submittedName>
        <fullName evidence="2">Uncharacterized protein</fullName>
    </submittedName>
</protein>
<evidence type="ECO:0000313" key="3">
    <source>
        <dbReference type="Proteomes" id="UP000789833"/>
    </source>
</evidence>
<feature type="transmembrane region" description="Helical" evidence="1">
    <location>
        <begin position="6"/>
        <end position="26"/>
    </location>
</feature>
<dbReference type="EMBL" id="CAKJTJ010000011">
    <property type="protein sequence ID" value="CAG9621541.1"/>
    <property type="molecule type" value="Genomic_DNA"/>
</dbReference>
<keyword evidence="1" id="KW-0812">Transmembrane</keyword>
<evidence type="ECO:0000256" key="1">
    <source>
        <dbReference type="SAM" id="Phobius"/>
    </source>
</evidence>
<sequence>MKRAGVIFGIILIVMIIVSFVNKLYYPPLPINGITGKEAIAKLQNSNSGMVEIATEGDYVWYITSTENQGVYKEDLLTKKLMVSYGWEFEEKLGSGLIFVQDGETMVVTTEMWTGKYVLIKIPSNYRDN</sequence>
<dbReference type="RefSeq" id="WP_230501425.1">
    <property type="nucleotide sequence ID" value="NZ_CAKJTJ010000011.1"/>
</dbReference>
<keyword evidence="1" id="KW-1133">Transmembrane helix</keyword>
<dbReference type="Proteomes" id="UP000789833">
    <property type="component" value="Unassembled WGS sequence"/>
</dbReference>
<keyword evidence="1" id="KW-0472">Membrane</keyword>
<accession>A0ABN8A8R0</accession>
<proteinExistence type="predicted"/>
<name>A0ABN8A8R0_9BACI</name>
<organism evidence="2 3">
    <name type="scientific">Sutcliffiella rhizosphaerae</name>
    <dbReference type="NCBI Taxonomy" id="2880967"/>
    <lineage>
        <taxon>Bacteria</taxon>
        <taxon>Bacillati</taxon>
        <taxon>Bacillota</taxon>
        <taxon>Bacilli</taxon>
        <taxon>Bacillales</taxon>
        <taxon>Bacillaceae</taxon>
        <taxon>Sutcliffiella</taxon>
    </lineage>
</organism>